<proteinExistence type="predicted"/>
<reference evidence="1 2" key="1">
    <citation type="submission" date="2021-06" db="EMBL/GenBank/DDBJ databases">
        <title>Caerostris extrusa draft genome.</title>
        <authorList>
            <person name="Kono N."/>
            <person name="Arakawa K."/>
        </authorList>
    </citation>
    <scope>NUCLEOTIDE SEQUENCE [LARGE SCALE GENOMIC DNA]</scope>
</reference>
<dbReference type="Proteomes" id="UP001054945">
    <property type="component" value="Unassembled WGS sequence"/>
</dbReference>
<accession>A0AAV4NYD7</accession>
<name>A0AAV4NYD7_CAEEX</name>
<comment type="caution">
    <text evidence="1">The sequence shown here is derived from an EMBL/GenBank/DDBJ whole genome shotgun (WGS) entry which is preliminary data.</text>
</comment>
<evidence type="ECO:0000313" key="1">
    <source>
        <dbReference type="EMBL" id="GIX89419.1"/>
    </source>
</evidence>
<organism evidence="1 2">
    <name type="scientific">Caerostris extrusa</name>
    <name type="common">Bark spider</name>
    <name type="synonym">Caerostris bankana</name>
    <dbReference type="NCBI Taxonomy" id="172846"/>
    <lineage>
        <taxon>Eukaryota</taxon>
        <taxon>Metazoa</taxon>
        <taxon>Ecdysozoa</taxon>
        <taxon>Arthropoda</taxon>
        <taxon>Chelicerata</taxon>
        <taxon>Arachnida</taxon>
        <taxon>Araneae</taxon>
        <taxon>Araneomorphae</taxon>
        <taxon>Entelegynae</taxon>
        <taxon>Araneoidea</taxon>
        <taxon>Araneidae</taxon>
        <taxon>Caerostris</taxon>
    </lineage>
</organism>
<sequence>MFQENSLKYQIFPSFDAAVFCALMGSLSSRISSRSWVPKHVLFPLVLAAKLRRKKELLKNLFRVLNSFTECRISIFCSCLSLGSPSSNVYFC</sequence>
<keyword evidence="2" id="KW-1185">Reference proteome</keyword>
<gene>
    <name evidence="1" type="ORF">CEXT_294671</name>
</gene>
<evidence type="ECO:0000313" key="2">
    <source>
        <dbReference type="Proteomes" id="UP001054945"/>
    </source>
</evidence>
<protein>
    <submittedName>
        <fullName evidence="1">Uncharacterized protein</fullName>
    </submittedName>
</protein>
<dbReference type="AlphaFoldDB" id="A0AAV4NYD7"/>
<dbReference type="EMBL" id="BPLR01003859">
    <property type="protein sequence ID" value="GIX89419.1"/>
    <property type="molecule type" value="Genomic_DNA"/>
</dbReference>